<accession>A0ABU7DUI0</accession>
<proteinExistence type="predicted"/>
<feature type="compositionally biased region" description="Polar residues" evidence="1">
    <location>
        <begin position="109"/>
        <end position="118"/>
    </location>
</feature>
<protein>
    <submittedName>
        <fullName evidence="2">Uncharacterized protein</fullName>
    </submittedName>
</protein>
<gene>
    <name evidence="2" type="ORF">CHARACLAT_015367</name>
</gene>
<evidence type="ECO:0000256" key="1">
    <source>
        <dbReference type="SAM" id="MobiDB-lite"/>
    </source>
</evidence>
<evidence type="ECO:0000313" key="3">
    <source>
        <dbReference type="Proteomes" id="UP001352852"/>
    </source>
</evidence>
<keyword evidence="3" id="KW-1185">Reference proteome</keyword>
<feature type="region of interest" description="Disordered" evidence="1">
    <location>
        <begin position="109"/>
        <end position="129"/>
    </location>
</feature>
<reference evidence="2 3" key="1">
    <citation type="submission" date="2021-06" db="EMBL/GenBank/DDBJ databases">
        <authorList>
            <person name="Palmer J.M."/>
        </authorList>
    </citation>
    <scope>NUCLEOTIDE SEQUENCE [LARGE SCALE GENOMIC DNA]</scope>
    <source>
        <strain evidence="2 3">CL_MEX2019</strain>
        <tissue evidence="2">Muscle</tissue>
    </source>
</reference>
<feature type="non-terminal residue" evidence="2">
    <location>
        <position position="1"/>
    </location>
</feature>
<dbReference type="EMBL" id="JAHUTJ010033981">
    <property type="protein sequence ID" value="MED6277620.1"/>
    <property type="molecule type" value="Genomic_DNA"/>
</dbReference>
<organism evidence="2 3">
    <name type="scientific">Characodon lateralis</name>
    <dbReference type="NCBI Taxonomy" id="208331"/>
    <lineage>
        <taxon>Eukaryota</taxon>
        <taxon>Metazoa</taxon>
        <taxon>Chordata</taxon>
        <taxon>Craniata</taxon>
        <taxon>Vertebrata</taxon>
        <taxon>Euteleostomi</taxon>
        <taxon>Actinopterygii</taxon>
        <taxon>Neopterygii</taxon>
        <taxon>Teleostei</taxon>
        <taxon>Neoteleostei</taxon>
        <taxon>Acanthomorphata</taxon>
        <taxon>Ovalentaria</taxon>
        <taxon>Atherinomorphae</taxon>
        <taxon>Cyprinodontiformes</taxon>
        <taxon>Goodeidae</taxon>
        <taxon>Characodon</taxon>
    </lineage>
</organism>
<sequence length="172" mass="18984">VSITLGDIVTLRNDSVRDIVKQILHEVHIPLHQALGLMWDKDMVSSYLCGNSNNTMWLTAACSTGTVDMLLGWICPDKVAKEVFLAWTKHVAADDVSFVRELVQNLMGGSTSGNQGVSRSRRSFDTEQQSNEAELFVGVSQALLEITKIDPEVEMVGQRALKTSFQSMKAAR</sequence>
<name>A0ABU7DUI0_9TELE</name>
<evidence type="ECO:0000313" key="2">
    <source>
        <dbReference type="EMBL" id="MED6277620.1"/>
    </source>
</evidence>
<dbReference type="Proteomes" id="UP001352852">
    <property type="component" value="Unassembled WGS sequence"/>
</dbReference>
<feature type="non-terminal residue" evidence="2">
    <location>
        <position position="172"/>
    </location>
</feature>
<comment type="caution">
    <text evidence="2">The sequence shown here is derived from an EMBL/GenBank/DDBJ whole genome shotgun (WGS) entry which is preliminary data.</text>
</comment>